<dbReference type="Gramene" id="Pp3c4_14260V3.15">
    <property type="protein sequence ID" value="Pp3c4_14260V3.15"/>
    <property type="gene ID" value="Pp3c4_14260"/>
</dbReference>
<dbReference type="PROSITE" id="PS50897">
    <property type="entry name" value="CTLH"/>
    <property type="match status" value="2"/>
</dbReference>
<dbReference type="KEGG" id="ppp:112281474"/>
<dbReference type="GO" id="GO:0005737">
    <property type="term" value="C:cytoplasm"/>
    <property type="evidence" value="ECO:0000318"/>
    <property type="project" value="GO_Central"/>
</dbReference>
<dbReference type="Proteomes" id="UP000006727">
    <property type="component" value="Chromosome 4"/>
</dbReference>
<reference evidence="3" key="3">
    <citation type="submission" date="2020-12" db="UniProtKB">
        <authorList>
            <consortium name="EnsemblPlants"/>
        </authorList>
    </citation>
    <scope>IDENTIFICATION</scope>
</reference>
<dbReference type="InterPro" id="IPR006595">
    <property type="entry name" value="CTLH_C"/>
</dbReference>
<sequence length="785" mass="86285">MGRDALRCLSYTFFLHCILVCYTSSATITFGRRSDLMETQAVNWGALDALVLDYVDQEQLLEDSGGGRPYDPNLNNPREIISIVRLLIEAGHITESLHLLQQHAQIVLEDPRLLFRLYKQNFIELLRAGGPNAHMKAIECSRTHLGPCALDAYPEAYDEFKRVLLALMYDKDDESSPIAEEWSEVRRTELAATVSSTLTAQLQAYDPLLSSIVRYLISIHDNFCQRQALASPILHICSNLLSKDRDPPATPQERLLEAPKFSESDVQDLAQAVEISRQGAVDSLRFTGGDLSAAFKNELSRFRVNVAAMDELVREYCMYRGLVKGCAKGGPSSAVAMQLSDVLAADVGNGFKAIGARGSISQPTPTDTWQNGEQVPAGVGDNAASNHQPDTALEDLSVLTALRENMDYSSPEGLEDLPNDVNMEEPAMSVTEVAAESFSQGSCSMTAPEEIRDSGICSTSGSTHLGVNGCRSAYLLSEGSKVDCRRRRWQGRKQFMAVREYAEGLWNSSSDLNNLKNGLEASDTSRCAFLTDTKMEHVDAFEMYARALEIRQLASEGKTNRVILETCKLNPNFFEHNPQILFQLKQVEFLKLIEGGDLFGALSVARADLGPLAARFPDLLKPLKETLLALARPSSEPPLKPTPPSVLAAALQVALGASLGIAEPQLMKVMRASLYTHTQWCKLQMCPDRFADFLNLNTLKEPEAAAETLECTTKDLKTVGESGSCMSTSEMSGSQLSDALRDRPLFDDASVLTLMEFLALSRGDAIRLLMQYDGSVENVIQHIVS</sequence>
<feature type="domain" description="CTLH" evidence="2">
    <location>
        <begin position="543"/>
        <end position="600"/>
    </location>
</feature>
<dbReference type="EMBL" id="ABEU02000004">
    <property type="status" value="NOT_ANNOTATED_CDS"/>
    <property type="molecule type" value="Genomic_DNA"/>
</dbReference>
<dbReference type="GO" id="GO:0005634">
    <property type="term" value="C:nucleus"/>
    <property type="evidence" value="ECO:0000318"/>
    <property type="project" value="GO_Central"/>
</dbReference>
<reference evidence="3 4" key="2">
    <citation type="journal article" date="2018" name="Plant J.">
        <title>The Physcomitrella patens chromosome-scale assembly reveals moss genome structure and evolution.</title>
        <authorList>
            <person name="Lang D."/>
            <person name="Ullrich K.K."/>
            <person name="Murat F."/>
            <person name="Fuchs J."/>
            <person name="Jenkins J."/>
            <person name="Haas F.B."/>
            <person name="Piednoel M."/>
            <person name="Gundlach H."/>
            <person name="Van Bel M."/>
            <person name="Meyberg R."/>
            <person name="Vives C."/>
            <person name="Morata J."/>
            <person name="Symeonidi A."/>
            <person name="Hiss M."/>
            <person name="Muchero W."/>
            <person name="Kamisugi Y."/>
            <person name="Saleh O."/>
            <person name="Blanc G."/>
            <person name="Decker E.L."/>
            <person name="van Gessel N."/>
            <person name="Grimwood J."/>
            <person name="Hayes R.D."/>
            <person name="Graham S.W."/>
            <person name="Gunter L.E."/>
            <person name="McDaniel S.F."/>
            <person name="Hoernstein S.N.W."/>
            <person name="Larsson A."/>
            <person name="Li F.W."/>
            <person name="Perroud P.F."/>
            <person name="Phillips J."/>
            <person name="Ranjan P."/>
            <person name="Rokshar D.S."/>
            <person name="Rothfels C.J."/>
            <person name="Schneider L."/>
            <person name="Shu S."/>
            <person name="Stevenson D.W."/>
            <person name="Thummler F."/>
            <person name="Tillich M."/>
            <person name="Villarreal Aguilar J.C."/>
            <person name="Widiez T."/>
            <person name="Wong G.K."/>
            <person name="Wymore A."/>
            <person name="Zhang Y."/>
            <person name="Zimmer A.D."/>
            <person name="Quatrano R.S."/>
            <person name="Mayer K.F.X."/>
            <person name="Goodstein D."/>
            <person name="Casacuberta J.M."/>
            <person name="Vandepoele K."/>
            <person name="Reski R."/>
            <person name="Cuming A.C."/>
            <person name="Tuskan G.A."/>
            <person name="Maumus F."/>
            <person name="Salse J."/>
            <person name="Schmutz J."/>
            <person name="Rensing S.A."/>
        </authorList>
    </citation>
    <scope>NUCLEOTIDE SEQUENCE [LARGE SCALE GENOMIC DNA]</scope>
    <source>
        <strain evidence="3 4">cv. Gransden 2004</strain>
    </source>
</reference>
<dbReference type="PANTHER" id="PTHR12864">
    <property type="entry name" value="RAN BINDING PROTEIN 9-RELATED"/>
    <property type="match status" value="1"/>
</dbReference>
<evidence type="ECO:0000256" key="1">
    <source>
        <dbReference type="SAM" id="MobiDB-lite"/>
    </source>
</evidence>
<dbReference type="OrthoDB" id="2415936at2759"/>
<proteinExistence type="predicted"/>
<dbReference type="Pfam" id="PF10607">
    <property type="entry name" value="CTLH"/>
    <property type="match status" value="2"/>
</dbReference>
<dbReference type="FunCoup" id="A0A7I4DH68">
    <property type="interactions" value="1841"/>
</dbReference>
<evidence type="ECO:0000313" key="4">
    <source>
        <dbReference type="Proteomes" id="UP000006727"/>
    </source>
</evidence>
<dbReference type="GeneID" id="112281474"/>
<dbReference type="GO" id="GO:0043161">
    <property type="term" value="P:proteasome-mediated ubiquitin-dependent protein catabolic process"/>
    <property type="evidence" value="ECO:0000318"/>
    <property type="project" value="GO_Central"/>
</dbReference>
<dbReference type="InterPro" id="IPR050618">
    <property type="entry name" value="Ubq-SigPath_Reg"/>
</dbReference>
<reference evidence="3 4" key="1">
    <citation type="journal article" date="2008" name="Science">
        <title>The Physcomitrella genome reveals evolutionary insights into the conquest of land by plants.</title>
        <authorList>
            <person name="Rensing S."/>
            <person name="Lang D."/>
            <person name="Zimmer A."/>
            <person name="Terry A."/>
            <person name="Salamov A."/>
            <person name="Shapiro H."/>
            <person name="Nishiyama T."/>
            <person name="Perroud P.-F."/>
            <person name="Lindquist E."/>
            <person name="Kamisugi Y."/>
            <person name="Tanahashi T."/>
            <person name="Sakakibara K."/>
            <person name="Fujita T."/>
            <person name="Oishi K."/>
            <person name="Shin-I T."/>
            <person name="Kuroki Y."/>
            <person name="Toyoda A."/>
            <person name="Suzuki Y."/>
            <person name="Hashimoto A."/>
            <person name="Yamaguchi K."/>
            <person name="Sugano A."/>
            <person name="Kohara Y."/>
            <person name="Fujiyama A."/>
            <person name="Anterola A."/>
            <person name="Aoki S."/>
            <person name="Ashton N."/>
            <person name="Barbazuk W.B."/>
            <person name="Barker E."/>
            <person name="Bennetzen J."/>
            <person name="Bezanilla M."/>
            <person name="Blankenship R."/>
            <person name="Cho S.H."/>
            <person name="Dutcher S."/>
            <person name="Estelle M."/>
            <person name="Fawcett J.A."/>
            <person name="Gundlach H."/>
            <person name="Hanada K."/>
            <person name="Heyl A."/>
            <person name="Hicks K.A."/>
            <person name="Hugh J."/>
            <person name="Lohr M."/>
            <person name="Mayer K."/>
            <person name="Melkozernov A."/>
            <person name="Murata T."/>
            <person name="Nelson D."/>
            <person name="Pils B."/>
            <person name="Prigge M."/>
            <person name="Reiss B."/>
            <person name="Renner T."/>
            <person name="Rombauts S."/>
            <person name="Rushton P."/>
            <person name="Sanderfoot A."/>
            <person name="Schween G."/>
            <person name="Shiu S.-H."/>
            <person name="Stueber K."/>
            <person name="Theodoulou F.L."/>
            <person name="Tu H."/>
            <person name="Van de Peer Y."/>
            <person name="Verrier P.J."/>
            <person name="Waters E."/>
            <person name="Wood A."/>
            <person name="Yang L."/>
            <person name="Cove D."/>
            <person name="Cuming A."/>
            <person name="Hasebe M."/>
            <person name="Lucas S."/>
            <person name="Mishler D.B."/>
            <person name="Reski R."/>
            <person name="Grigoriev I."/>
            <person name="Quatrano R.S."/>
            <person name="Boore J.L."/>
        </authorList>
    </citation>
    <scope>NUCLEOTIDE SEQUENCE [LARGE SCALE GENOMIC DNA]</scope>
    <source>
        <strain evidence="3 4">cv. Gransden 2004</strain>
    </source>
</reference>
<evidence type="ECO:0000259" key="2">
    <source>
        <dbReference type="PROSITE" id="PS50897"/>
    </source>
</evidence>
<organism evidence="3 4">
    <name type="scientific">Physcomitrium patens</name>
    <name type="common">Spreading-leaved earth moss</name>
    <name type="synonym">Physcomitrella patens</name>
    <dbReference type="NCBI Taxonomy" id="3218"/>
    <lineage>
        <taxon>Eukaryota</taxon>
        <taxon>Viridiplantae</taxon>
        <taxon>Streptophyta</taxon>
        <taxon>Embryophyta</taxon>
        <taxon>Bryophyta</taxon>
        <taxon>Bryophytina</taxon>
        <taxon>Bryopsida</taxon>
        <taxon>Funariidae</taxon>
        <taxon>Funariales</taxon>
        <taxon>Funariaceae</taxon>
        <taxon>Physcomitrium</taxon>
    </lineage>
</organism>
<dbReference type="EnsemblPlants" id="Pp3c4_14260V3.15">
    <property type="protein sequence ID" value="Pp3c4_14260V3.15"/>
    <property type="gene ID" value="Pp3c4_14260"/>
</dbReference>
<dbReference type="AlphaFoldDB" id="A0A7I4DH68"/>
<gene>
    <name evidence="3" type="primary">LOC112281474</name>
</gene>
<evidence type="ECO:0000313" key="3">
    <source>
        <dbReference type="EnsemblPlants" id="Pp3c4_14260V3.15"/>
    </source>
</evidence>
<feature type="domain" description="CTLH" evidence="2">
    <location>
        <begin position="77"/>
        <end position="133"/>
    </location>
</feature>
<name>A0A7I4DH68_PHYPA</name>
<dbReference type="RefSeq" id="XP_024373804.1">
    <property type="nucleotide sequence ID" value="XM_024518036.2"/>
</dbReference>
<accession>A0A7I4DH68</accession>
<feature type="compositionally biased region" description="Polar residues" evidence="1">
    <location>
        <begin position="359"/>
        <end position="373"/>
    </location>
</feature>
<dbReference type="InterPro" id="IPR024964">
    <property type="entry name" value="CTLH/CRA"/>
</dbReference>
<dbReference type="InParanoid" id="A0A7I4DH68"/>
<protein>
    <recommendedName>
        <fullName evidence="2">CTLH domain-containing protein</fullName>
    </recommendedName>
</protein>
<dbReference type="SMART" id="SM00668">
    <property type="entry name" value="CTLH"/>
    <property type="match status" value="2"/>
</dbReference>
<feature type="region of interest" description="Disordered" evidence="1">
    <location>
        <begin position="358"/>
        <end position="388"/>
    </location>
</feature>
<keyword evidence="4" id="KW-1185">Reference proteome</keyword>